<comment type="similarity">
    <text evidence="1">Belongs to the glutamate-gated ion channel (TC 1.A.10.1) family.</text>
</comment>
<feature type="binding site" evidence="15">
    <location>
        <position position="690"/>
    </location>
    <ligand>
        <name>L-glutamate</name>
        <dbReference type="ChEBI" id="CHEBI:29985"/>
    </ligand>
</feature>
<protein>
    <submittedName>
        <fullName evidence="23">Uncharacterized protein</fullName>
    </submittedName>
</protein>
<feature type="domain" description="Ionotropic glutamate receptor C-terminal" evidence="21">
    <location>
        <begin position="432"/>
        <end position="802"/>
    </location>
</feature>
<keyword evidence="10" id="KW-0325">Glycoprotein</keyword>
<dbReference type="Gene3D" id="3.40.190.10">
    <property type="entry name" value="Periplasmic binding protein-like II"/>
    <property type="match status" value="2"/>
</dbReference>
<keyword evidence="13" id="KW-0407">Ion channel</keyword>
<dbReference type="InterPro" id="IPR001828">
    <property type="entry name" value="ANF_lig-bd_rcpt"/>
</dbReference>
<evidence type="ECO:0000256" key="20">
    <source>
        <dbReference type="SAM" id="SignalP"/>
    </source>
</evidence>
<evidence type="ECO:0000256" key="6">
    <source>
        <dbReference type="ARBA" id="ARBA00023018"/>
    </source>
</evidence>
<feature type="binding site" evidence="15">
    <location>
        <position position="518"/>
    </location>
    <ligand>
        <name>L-glutamate</name>
        <dbReference type="ChEBI" id="CHEBI:29985"/>
    </ligand>
</feature>
<keyword evidence="9" id="KW-0675">Receptor</keyword>
<dbReference type="InterPro" id="IPR001508">
    <property type="entry name" value="Iono_Glu_rcpt_met"/>
</dbReference>
<keyword evidence="5 19" id="KW-1133">Transmembrane helix</keyword>
<keyword evidence="17" id="KW-1015">Disulfide bond</keyword>
<feature type="transmembrane region" description="Helical" evidence="19">
    <location>
        <begin position="639"/>
        <end position="661"/>
    </location>
</feature>
<keyword evidence="12" id="KW-1071">Ligand-gated ion channel</keyword>
<feature type="chain" id="PRO_5019835721" evidence="20">
    <location>
        <begin position="24"/>
        <end position="927"/>
    </location>
</feature>
<proteinExistence type="inferred from homology"/>
<dbReference type="SMART" id="SM00918">
    <property type="entry name" value="Lig_chan-Glu_bd"/>
    <property type="match status" value="1"/>
</dbReference>
<evidence type="ECO:0000256" key="19">
    <source>
        <dbReference type="SAM" id="Phobius"/>
    </source>
</evidence>
<evidence type="ECO:0000259" key="22">
    <source>
        <dbReference type="SMART" id="SM00918"/>
    </source>
</evidence>
<name>A0A482X7Z3_LAOST</name>
<feature type="region of interest" description="Disordered" evidence="18">
    <location>
        <begin position="879"/>
        <end position="927"/>
    </location>
</feature>
<evidence type="ECO:0000256" key="11">
    <source>
        <dbReference type="ARBA" id="ARBA00023257"/>
    </source>
</evidence>
<dbReference type="FunFam" id="1.10.287.70:FF:000010">
    <property type="entry name" value="Putative glutamate receptor ionotropic kainate 1"/>
    <property type="match status" value="1"/>
</dbReference>
<dbReference type="Gene3D" id="1.10.287.70">
    <property type="match status" value="1"/>
</dbReference>
<dbReference type="OrthoDB" id="5984008at2759"/>
<evidence type="ECO:0000256" key="5">
    <source>
        <dbReference type="ARBA" id="ARBA00022989"/>
    </source>
</evidence>
<gene>
    <name evidence="23" type="ORF">LSTR_LSTR000145</name>
</gene>
<feature type="compositionally biased region" description="Acidic residues" evidence="18">
    <location>
        <begin position="889"/>
        <end position="900"/>
    </location>
</feature>
<feature type="site" description="Crucial to convey clamshell closure to channel opening" evidence="16">
    <location>
        <position position="668"/>
    </location>
</feature>
<dbReference type="GO" id="GO:0015276">
    <property type="term" value="F:ligand-gated monoatomic ion channel activity"/>
    <property type="evidence" value="ECO:0007669"/>
    <property type="project" value="InterPro"/>
</dbReference>
<dbReference type="InParanoid" id="A0A482X7Z3"/>
<feature type="disulfide bond" evidence="17">
    <location>
        <begin position="751"/>
        <end position="809"/>
    </location>
</feature>
<keyword evidence="7" id="KW-0406">Ion transport</keyword>
<organism evidence="23 24">
    <name type="scientific">Laodelphax striatellus</name>
    <name type="common">Small brown planthopper</name>
    <name type="synonym">Delphax striatella</name>
    <dbReference type="NCBI Taxonomy" id="195883"/>
    <lineage>
        <taxon>Eukaryota</taxon>
        <taxon>Metazoa</taxon>
        <taxon>Ecdysozoa</taxon>
        <taxon>Arthropoda</taxon>
        <taxon>Hexapoda</taxon>
        <taxon>Insecta</taxon>
        <taxon>Pterygota</taxon>
        <taxon>Neoptera</taxon>
        <taxon>Paraneoptera</taxon>
        <taxon>Hemiptera</taxon>
        <taxon>Auchenorrhyncha</taxon>
        <taxon>Fulgoroidea</taxon>
        <taxon>Delphacidae</taxon>
        <taxon>Criomorphinae</taxon>
        <taxon>Laodelphax</taxon>
    </lineage>
</organism>
<evidence type="ECO:0000256" key="4">
    <source>
        <dbReference type="ARBA" id="ARBA00022692"/>
    </source>
</evidence>
<evidence type="ECO:0000259" key="21">
    <source>
        <dbReference type="SMART" id="SM00079"/>
    </source>
</evidence>
<dbReference type="PRINTS" id="PR00177">
    <property type="entry name" value="NMDARECEPTOR"/>
</dbReference>
<keyword evidence="4 19" id="KW-0812">Transmembrane</keyword>
<keyword evidence="11" id="KW-0628">Postsynaptic cell membrane</keyword>
<feature type="signal peptide" evidence="20">
    <location>
        <begin position="1"/>
        <end position="23"/>
    </location>
</feature>
<feature type="transmembrane region" description="Helical" evidence="19">
    <location>
        <begin position="830"/>
        <end position="851"/>
    </location>
</feature>
<comment type="subcellular location">
    <subcellularLocation>
        <location evidence="14">Postsynaptic cell membrane</location>
        <topology evidence="14">Multi-pass membrane protein</topology>
    </subcellularLocation>
</comment>
<sequence>MFKNLAFICYFITSIQVIYSSNGEEHDLVEIPIGGLLHSMNDEDELSAINEKAFHYAVDLVNNDPDTLAEFKLKALTQRVKEHNSFNVGSKVCELLSKGVAGIFGPQSQLSSLHVQSICDAMEIPHIELRFDALQRRGSCLVNLYPHPSELSKVYADLVRMSHWKSFTVIYEDNDGLMRLNKLLTFYDKKGYPVTVRQLSSDDNHRPILRRVKNAGETFIVLDCSIGKLYSVLEQAMQVGLMGDDINYIVTNLDMQTIDLSPFMHGGTNITGLRMFDPEDEDVKEVLDNWKECPKNSKDGEDCAPVIGPDSQVHLETILVMDAVFLFAVALQHLSNTMDFAVTPLNCSEDRSWDHGYSIINFMKVSELKGLSGLIKFDHQGFRTNFKLDIIELTSTGLRKKGSWNTTEGVNLTAIASGSSGDQGAEDLRNMTFIVLTALTHPYGMLKETSHKLTGNERFEGFGIDLIHELSLKCGFNYTFRLQPDKSSGNPNPKTGKWNGMIGEVLAGRADLAIADITITREREQDADFTMPFMNLGISLLYKKPMKEPPSLFSFLSPFSYEVWGYMIAAYIGVSILLFFMARISPAEWTNPYPCIEEPDNLENQFSLNNSLWFTIGSLMQQGSEIAPIAISTRLTASIWWFFTLIMVSSYTANLAAFLTVETSYSPIRNVEDLANHKTIRYGAKAGGSTANFFRDSNHSTYQKMWQFMKENPSVMTSSNEEGVRRVNDPDEDYAFLMESTSIEYEVERKCELSQIGGLLDNKGYGIVMRKNSPYRNALSTSVISLQETGKLTKLKNKWWKEKRGGGACQTKDDSAGAASELGLENVGGVFVVLVCGVFVACFVALGELFYDVSTKEERGPLREELMQELRFITRCRGSTKPVRKAGSEEEEDEEEEETNNDVTSEMPLGPFSTPYRSFDTNSKQPL</sequence>
<comment type="caution">
    <text evidence="23">The sequence shown here is derived from an EMBL/GenBank/DDBJ whole genome shotgun (WGS) entry which is preliminary data.</text>
</comment>
<evidence type="ECO:0000256" key="10">
    <source>
        <dbReference type="ARBA" id="ARBA00023180"/>
    </source>
</evidence>
<evidence type="ECO:0000256" key="16">
    <source>
        <dbReference type="PIRSR" id="PIRSR601508-2"/>
    </source>
</evidence>
<feature type="binding site" evidence="15">
    <location>
        <position position="689"/>
    </location>
    <ligand>
        <name>L-glutamate</name>
        <dbReference type="ChEBI" id="CHEBI:29985"/>
    </ligand>
</feature>
<evidence type="ECO:0000256" key="18">
    <source>
        <dbReference type="SAM" id="MobiDB-lite"/>
    </source>
</evidence>
<evidence type="ECO:0000256" key="14">
    <source>
        <dbReference type="ARBA" id="ARBA00034104"/>
    </source>
</evidence>
<dbReference type="FunFam" id="3.40.190.10:FF:000061">
    <property type="entry name" value="Glutamate receptor, ionotropic kainate"/>
    <property type="match status" value="1"/>
</dbReference>
<dbReference type="InterPro" id="IPR028082">
    <property type="entry name" value="Peripla_BP_I"/>
</dbReference>
<keyword evidence="3" id="KW-1003">Cell membrane</keyword>
<feature type="domain" description="Ionotropic glutamate receptor L-glutamate and glycine-binding" evidence="22">
    <location>
        <begin position="442"/>
        <end position="507"/>
    </location>
</feature>
<evidence type="ECO:0000256" key="17">
    <source>
        <dbReference type="PIRSR" id="PIRSR601508-3"/>
    </source>
</evidence>
<dbReference type="AlphaFoldDB" id="A0A482X7Z3"/>
<keyword evidence="24" id="KW-1185">Reference proteome</keyword>
<dbReference type="Pfam" id="PF01094">
    <property type="entry name" value="ANF_receptor"/>
    <property type="match status" value="1"/>
</dbReference>
<keyword evidence="8 19" id="KW-0472">Membrane</keyword>
<dbReference type="CDD" id="cd06382">
    <property type="entry name" value="PBP1_iGluR_Kainate"/>
    <property type="match status" value="1"/>
</dbReference>
<evidence type="ECO:0000256" key="3">
    <source>
        <dbReference type="ARBA" id="ARBA00022475"/>
    </source>
</evidence>
<evidence type="ECO:0000256" key="8">
    <source>
        <dbReference type="ARBA" id="ARBA00023136"/>
    </source>
</evidence>
<dbReference type="InterPro" id="IPR019594">
    <property type="entry name" value="Glu/Gly-bd"/>
</dbReference>
<dbReference type="STRING" id="195883.A0A482X7Z3"/>
<evidence type="ECO:0000313" key="23">
    <source>
        <dbReference type="EMBL" id="RZF41431.1"/>
    </source>
</evidence>
<dbReference type="SMR" id="A0A482X7Z3"/>
<dbReference type="InterPro" id="IPR015683">
    <property type="entry name" value="Ionotropic_Glu_rcpt"/>
</dbReference>
<evidence type="ECO:0000256" key="15">
    <source>
        <dbReference type="PIRSR" id="PIRSR601508-1"/>
    </source>
</evidence>
<dbReference type="EMBL" id="QKKF02016774">
    <property type="protein sequence ID" value="RZF41431.1"/>
    <property type="molecule type" value="Genomic_DNA"/>
</dbReference>
<dbReference type="Proteomes" id="UP000291343">
    <property type="component" value="Unassembled WGS sequence"/>
</dbReference>
<dbReference type="Pfam" id="PF10613">
    <property type="entry name" value="Lig_chan-Glu_bd"/>
    <property type="match status" value="1"/>
</dbReference>
<evidence type="ECO:0000256" key="9">
    <source>
        <dbReference type="ARBA" id="ARBA00023170"/>
    </source>
</evidence>
<evidence type="ECO:0000256" key="7">
    <source>
        <dbReference type="ARBA" id="ARBA00023065"/>
    </source>
</evidence>
<dbReference type="FunFam" id="3.40.190.10:FF:000178">
    <property type="entry name" value="Glutamate receptor subunit"/>
    <property type="match status" value="1"/>
</dbReference>
<dbReference type="GO" id="GO:0038023">
    <property type="term" value="F:signaling receptor activity"/>
    <property type="evidence" value="ECO:0007669"/>
    <property type="project" value="InterPro"/>
</dbReference>
<keyword evidence="20" id="KW-0732">Signal</keyword>
<feature type="compositionally biased region" description="Polar residues" evidence="18">
    <location>
        <begin position="915"/>
        <end position="927"/>
    </location>
</feature>
<evidence type="ECO:0000256" key="1">
    <source>
        <dbReference type="ARBA" id="ARBA00008685"/>
    </source>
</evidence>
<keyword evidence="2" id="KW-0813">Transport</keyword>
<evidence type="ECO:0000256" key="12">
    <source>
        <dbReference type="ARBA" id="ARBA00023286"/>
    </source>
</evidence>
<dbReference type="GO" id="GO:0045211">
    <property type="term" value="C:postsynaptic membrane"/>
    <property type="evidence" value="ECO:0007669"/>
    <property type="project" value="UniProtKB-SubCell"/>
</dbReference>
<feature type="binding site" evidence="15">
    <location>
        <position position="739"/>
    </location>
    <ligand>
        <name>L-glutamate</name>
        <dbReference type="ChEBI" id="CHEBI:29985"/>
    </ligand>
</feature>
<dbReference type="SMART" id="SM00079">
    <property type="entry name" value="PBPe"/>
    <property type="match status" value="1"/>
</dbReference>
<dbReference type="SUPFAM" id="SSF53822">
    <property type="entry name" value="Periplasmic binding protein-like I"/>
    <property type="match status" value="1"/>
</dbReference>
<evidence type="ECO:0000256" key="2">
    <source>
        <dbReference type="ARBA" id="ARBA00022448"/>
    </source>
</evidence>
<evidence type="ECO:0000313" key="24">
    <source>
        <dbReference type="Proteomes" id="UP000291343"/>
    </source>
</evidence>
<feature type="transmembrane region" description="Helical" evidence="19">
    <location>
        <begin position="563"/>
        <end position="582"/>
    </location>
</feature>
<dbReference type="InterPro" id="IPR001320">
    <property type="entry name" value="Iontro_rcpt_C"/>
</dbReference>
<keyword evidence="6" id="KW-0770">Synapse</keyword>
<dbReference type="PANTHER" id="PTHR18966">
    <property type="entry name" value="IONOTROPIC GLUTAMATE RECEPTOR"/>
    <property type="match status" value="1"/>
</dbReference>
<feature type="site" description="Interaction with the cone snail toxin Con-ikot-ikot" evidence="16">
    <location>
        <position position="695"/>
    </location>
</feature>
<accession>A0A482X7Z3</accession>
<evidence type="ECO:0000256" key="13">
    <source>
        <dbReference type="ARBA" id="ARBA00023303"/>
    </source>
</evidence>
<reference evidence="23 24" key="1">
    <citation type="journal article" date="2017" name="Gigascience">
        <title>Genome sequence of the small brown planthopper, Laodelphax striatellus.</title>
        <authorList>
            <person name="Zhu J."/>
            <person name="Jiang F."/>
            <person name="Wang X."/>
            <person name="Yang P."/>
            <person name="Bao Y."/>
            <person name="Zhao W."/>
            <person name="Wang W."/>
            <person name="Lu H."/>
            <person name="Wang Q."/>
            <person name="Cui N."/>
            <person name="Li J."/>
            <person name="Chen X."/>
            <person name="Luo L."/>
            <person name="Yu J."/>
            <person name="Kang L."/>
            <person name="Cui F."/>
        </authorList>
    </citation>
    <scope>NUCLEOTIDE SEQUENCE [LARGE SCALE GENOMIC DNA]</scope>
    <source>
        <strain evidence="23">Lst14</strain>
    </source>
</reference>
<dbReference type="SUPFAM" id="SSF53850">
    <property type="entry name" value="Periplasmic binding protein-like II"/>
    <property type="match status" value="1"/>
</dbReference>
<dbReference type="Pfam" id="PF00060">
    <property type="entry name" value="Lig_chan"/>
    <property type="match status" value="1"/>
</dbReference>
<feature type="binding site" evidence="15">
    <location>
        <position position="523"/>
    </location>
    <ligand>
        <name>L-glutamate</name>
        <dbReference type="ChEBI" id="CHEBI:29985"/>
    </ligand>
</feature>
<dbReference type="Gene3D" id="3.40.50.2300">
    <property type="match status" value="2"/>
</dbReference>